<name>A0A6S7GWX8_PARCT</name>
<keyword evidence="3" id="KW-0813">Transport</keyword>
<dbReference type="GO" id="GO:0012505">
    <property type="term" value="C:endomembrane system"/>
    <property type="evidence" value="ECO:0007669"/>
    <property type="project" value="UniProtKB-SubCell"/>
</dbReference>
<keyword evidence="4 7" id="KW-0812">Transmembrane</keyword>
<dbReference type="InterPro" id="IPR051115">
    <property type="entry name" value="LAPTM_transporter"/>
</dbReference>
<evidence type="ECO:0000256" key="4">
    <source>
        <dbReference type="ARBA" id="ARBA00022692"/>
    </source>
</evidence>
<dbReference type="GO" id="GO:0005765">
    <property type="term" value="C:lysosomal membrane"/>
    <property type="evidence" value="ECO:0007669"/>
    <property type="project" value="TreeGrafter"/>
</dbReference>
<reference evidence="7" key="1">
    <citation type="submission" date="2020-04" db="EMBL/GenBank/DDBJ databases">
        <authorList>
            <person name="Alioto T."/>
            <person name="Alioto T."/>
            <person name="Gomez Garrido J."/>
        </authorList>
    </citation>
    <scope>NUCLEOTIDE SEQUENCE</scope>
    <source>
        <strain evidence="7">A484AB</strain>
    </source>
</reference>
<accession>A0A6S7GWX8</accession>
<dbReference type="PANTHER" id="PTHR12479">
    <property type="entry name" value="LYSOSOMAL-ASSOCIATED TRANSMEMBRANE PROTEIN"/>
    <property type="match status" value="1"/>
</dbReference>
<organism evidence="7 8">
    <name type="scientific">Paramuricea clavata</name>
    <name type="common">Red gorgonian</name>
    <name type="synonym">Violescent sea-whip</name>
    <dbReference type="NCBI Taxonomy" id="317549"/>
    <lineage>
        <taxon>Eukaryota</taxon>
        <taxon>Metazoa</taxon>
        <taxon>Cnidaria</taxon>
        <taxon>Anthozoa</taxon>
        <taxon>Octocorallia</taxon>
        <taxon>Malacalcyonacea</taxon>
        <taxon>Plexauridae</taxon>
        <taxon>Paramuricea</taxon>
    </lineage>
</organism>
<proteinExistence type="inferred from homology"/>
<keyword evidence="8" id="KW-1185">Reference proteome</keyword>
<protein>
    <submittedName>
        <fullName evidence="7">Lysosomal-associated transmembrane 4A-like</fullName>
    </submittedName>
</protein>
<dbReference type="EMBL" id="CACRXK020002484">
    <property type="protein sequence ID" value="CAB3994536.1"/>
    <property type="molecule type" value="Genomic_DNA"/>
</dbReference>
<keyword evidence="6" id="KW-0472">Membrane</keyword>
<evidence type="ECO:0000256" key="5">
    <source>
        <dbReference type="ARBA" id="ARBA00022989"/>
    </source>
</evidence>
<gene>
    <name evidence="7" type="ORF">PACLA_8A039431</name>
</gene>
<dbReference type="PANTHER" id="PTHR12479:SF10">
    <property type="entry name" value="LYSOSOMAL-ASSOCIATED TRANSMEMBRANE PROTEIN"/>
    <property type="match status" value="1"/>
</dbReference>
<keyword evidence="5" id="KW-1133">Transmembrane helix</keyword>
<evidence type="ECO:0000256" key="6">
    <source>
        <dbReference type="ARBA" id="ARBA00023136"/>
    </source>
</evidence>
<evidence type="ECO:0000256" key="1">
    <source>
        <dbReference type="ARBA" id="ARBA00004127"/>
    </source>
</evidence>
<evidence type="ECO:0000256" key="2">
    <source>
        <dbReference type="ARBA" id="ARBA00010076"/>
    </source>
</evidence>
<sequence>MTRIHVTDITARARGDVLGRGSSSLPWRAHDHTGFCDPPTRRYVIPDSIAVLAVGTHFHQHKEKKGQHFEFVLSSKMGKLQRKKCEECEHSYMNRCCMCLDIRTGVIILGLIHLVFQVAAIIVICQVLVHPGTYDKESPYISSSHIMKANNFASLAISLLLFILTAFMVYGTIQRRPNYLLPFFCLQVFDLCVFILLLFGAMTNHDQVVVWRSRVSHHYRYMRLDKVDQRCLIATFAAFLIIKAYLANCVWTCYKLFVIRARKLSEDEVVHSCCSDSDFETLLPNYDDATKQTPKESPPPYAST</sequence>
<dbReference type="Proteomes" id="UP001152795">
    <property type="component" value="Unassembled WGS sequence"/>
</dbReference>
<evidence type="ECO:0000256" key="3">
    <source>
        <dbReference type="ARBA" id="ARBA00022448"/>
    </source>
</evidence>
<dbReference type="Pfam" id="PF03821">
    <property type="entry name" value="Mtp"/>
    <property type="match status" value="2"/>
</dbReference>
<comment type="similarity">
    <text evidence="2">Belongs to the LAPTM4/LAPTM5 transporter family.</text>
</comment>
<dbReference type="InterPro" id="IPR004687">
    <property type="entry name" value="LAPTM4/5"/>
</dbReference>
<evidence type="ECO:0000313" key="8">
    <source>
        <dbReference type="Proteomes" id="UP001152795"/>
    </source>
</evidence>
<comment type="subcellular location">
    <subcellularLocation>
        <location evidence="1">Endomembrane system</location>
        <topology evidence="1">Multi-pass membrane protein</topology>
    </subcellularLocation>
</comment>
<dbReference type="OrthoDB" id="10002163at2759"/>
<comment type="caution">
    <text evidence="7">The sequence shown here is derived from an EMBL/GenBank/DDBJ whole genome shotgun (WGS) entry which is preliminary data.</text>
</comment>
<evidence type="ECO:0000313" key="7">
    <source>
        <dbReference type="EMBL" id="CAB3994536.1"/>
    </source>
</evidence>
<dbReference type="AlphaFoldDB" id="A0A6S7GWX8"/>